<dbReference type="RefSeq" id="WP_313793041.1">
    <property type="nucleotide sequence ID" value="NZ_CP102453.1"/>
</dbReference>
<dbReference type="InterPro" id="IPR018211">
    <property type="entry name" value="ADH_Fe_CS"/>
</dbReference>
<dbReference type="PANTHER" id="PTHR43633:SF1">
    <property type="entry name" value="ALCOHOL DEHYDROGENASE YQHD"/>
    <property type="match status" value="1"/>
</dbReference>
<evidence type="ECO:0000313" key="5">
    <source>
        <dbReference type="Proteomes" id="UP001315967"/>
    </source>
</evidence>
<sequence>MKNFVYNIPTKLYFGKDQIKNLPDLLNLFGKRVLLTYGGGSVKRSGLYNTIIELLADYEIVELANIEVNPRVDSVRQGATLCKEHQIDVILAVGGGSVIDASKMIAAASKYDGDAWDLVKHPKRIEEVLPLIDILTLSATGSEMNASAVISNTITKEKLNVYNKKLYPHASICDPTYTFSVPKNQTAAGTADIMAHTIETYFSIEDDVYIQDKLCESILKTCIHYLPMVLQEPENYDARANLMWASTLAQNGIISFGKGGPWSSHHIEHILSAYYDIPHAVGMAILIPRWMNYVLNQNTVKQFAVYAENVWGITQQSDIFKTARLGIRETYEFFSNSGLPLTLPEVGVKSNEHFSEIAELASPYLTKSYISLSKDDIIRILESCMNPFYN</sequence>
<dbReference type="Pfam" id="PF00465">
    <property type="entry name" value="Fe-ADH"/>
    <property type="match status" value="1"/>
</dbReference>
<organism evidence="4 5">
    <name type="scientific">Fundicoccus culcitae</name>
    <dbReference type="NCBI Taxonomy" id="2969821"/>
    <lineage>
        <taxon>Bacteria</taxon>
        <taxon>Bacillati</taxon>
        <taxon>Bacillota</taxon>
        <taxon>Bacilli</taxon>
        <taxon>Lactobacillales</taxon>
        <taxon>Aerococcaceae</taxon>
        <taxon>Fundicoccus</taxon>
    </lineage>
</organism>
<dbReference type="Proteomes" id="UP001315967">
    <property type="component" value="Chromosome"/>
</dbReference>
<name>A0ABY5P4R2_9LACT</name>
<proteinExistence type="predicted"/>
<dbReference type="SUPFAM" id="SSF56796">
    <property type="entry name" value="Dehydroquinate synthase-like"/>
    <property type="match status" value="1"/>
</dbReference>
<evidence type="ECO:0000259" key="2">
    <source>
        <dbReference type="Pfam" id="PF00465"/>
    </source>
</evidence>
<protein>
    <submittedName>
        <fullName evidence="4">Iron-containing alcohol dehydrogenase</fullName>
    </submittedName>
</protein>
<dbReference type="PROSITE" id="PS00913">
    <property type="entry name" value="ADH_IRON_1"/>
    <property type="match status" value="1"/>
</dbReference>
<evidence type="ECO:0000259" key="3">
    <source>
        <dbReference type="Pfam" id="PF25137"/>
    </source>
</evidence>
<dbReference type="PANTHER" id="PTHR43633">
    <property type="entry name" value="ALCOHOL DEHYDROGENASE YQHD"/>
    <property type="match status" value="1"/>
</dbReference>
<keyword evidence="5" id="KW-1185">Reference proteome</keyword>
<feature type="domain" description="Fe-containing alcohol dehydrogenase-like C-terminal" evidence="3">
    <location>
        <begin position="186"/>
        <end position="384"/>
    </location>
</feature>
<dbReference type="Pfam" id="PF25137">
    <property type="entry name" value="ADH_Fe_C"/>
    <property type="match status" value="1"/>
</dbReference>
<dbReference type="InterPro" id="IPR001670">
    <property type="entry name" value="ADH_Fe/GldA"/>
</dbReference>
<dbReference type="Gene3D" id="3.40.50.1970">
    <property type="match status" value="1"/>
</dbReference>
<reference evidence="4 5" key="1">
    <citation type="submission" date="2022-08" db="EMBL/GenBank/DDBJ databases">
        <title>Aerococcaceae sp. nov isolated from spoiled eye mask.</title>
        <authorList>
            <person name="Zhou G."/>
            <person name="Xie X.-B."/>
            <person name="Shi Q.-S."/>
            <person name="Wang Y.-S."/>
            <person name="Wen X."/>
            <person name="Peng H."/>
            <person name="Yang X.-J."/>
            <person name="Tao H.-B."/>
            <person name="Huang X.-M."/>
        </authorList>
    </citation>
    <scope>NUCLEOTIDE SEQUENCE [LARGE SCALE GENOMIC DNA]</scope>
    <source>
        <strain evidence="5">DM20194951</strain>
    </source>
</reference>
<dbReference type="InterPro" id="IPR044731">
    <property type="entry name" value="BDH-like"/>
</dbReference>
<accession>A0ABY5P4R2</accession>
<feature type="domain" description="Alcohol dehydrogenase iron-type/glycerol dehydrogenase GldA" evidence="2">
    <location>
        <begin position="9"/>
        <end position="175"/>
    </location>
</feature>
<keyword evidence="1" id="KW-0560">Oxidoreductase</keyword>
<dbReference type="PROSITE" id="PS00060">
    <property type="entry name" value="ADH_IRON_2"/>
    <property type="match status" value="1"/>
</dbReference>
<dbReference type="CDD" id="cd08187">
    <property type="entry name" value="BDH"/>
    <property type="match status" value="1"/>
</dbReference>
<evidence type="ECO:0000256" key="1">
    <source>
        <dbReference type="ARBA" id="ARBA00023002"/>
    </source>
</evidence>
<dbReference type="Gene3D" id="1.20.1090.10">
    <property type="entry name" value="Dehydroquinate synthase-like - alpha domain"/>
    <property type="match status" value="1"/>
</dbReference>
<evidence type="ECO:0000313" key="4">
    <source>
        <dbReference type="EMBL" id="UUX33539.1"/>
    </source>
</evidence>
<gene>
    <name evidence="4" type="ORF">NRE15_11620</name>
</gene>
<dbReference type="InterPro" id="IPR056798">
    <property type="entry name" value="ADH_Fe_C"/>
</dbReference>
<dbReference type="EMBL" id="CP102453">
    <property type="protein sequence ID" value="UUX33539.1"/>
    <property type="molecule type" value="Genomic_DNA"/>
</dbReference>